<evidence type="ECO:0000313" key="3">
    <source>
        <dbReference type="Proteomes" id="UP001597180"/>
    </source>
</evidence>
<proteinExistence type="predicted"/>
<dbReference type="EMBL" id="JBHTLU010000003">
    <property type="protein sequence ID" value="MFD1218562.1"/>
    <property type="molecule type" value="Genomic_DNA"/>
</dbReference>
<name>A0ABW3UCF2_9BACL</name>
<keyword evidence="1" id="KW-1133">Transmembrane helix</keyword>
<protein>
    <submittedName>
        <fullName evidence="2">DUF1146 family protein</fullName>
    </submittedName>
</protein>
<gene>
    <name evidence="2" type="ORF">ACFQ4B_00395</name>
</gene>
<evidence type="ECO:0000256" key="1">
    <source>
        <dbReference type="SAM" id="Phobius"/>
    </source>
</evidence>
<keyword evidence="1" id="KW-0472">Membrane</keyword>
<dbReference type="InterPro" id="IPR009526">
    <property type="entry name" value="DUF1146"/>
</dbReference>
<feature type="transmembrane region" description="Helical" evidence="1">
    <location>
        <begin position="12"/>
        <end position="33"/>
    </location>
</feature>
<keyword evidence="1" id="KW-0812">Transmembrane</keyword>
<organism evidence="2 3">
    <name type="scientific">Paenibacillus vulneris</name>
    <dbReference type="NCBI Taxonomy" id="1133364"/>
    <lineage>
        <taxon>Bacteria</taxon>
        <taxon>Bacillati</taxon>
        <taxon>Bacillota</taxon>
        <taxon>Bacilli</taxon>
        <taxon>Bacillales</taxon>
        <taxon>Paenibacillaceae</taxon>
        <taxon>Paenibacillus</taxon>
    </lineage>
</organism>
<dbReference type="Pfam" id="PF06612">
    <property type="entry name" value="DUF1146"/>
    <property type="match status" value="1"/>
</dbReference>
<keyword evidence="3" id="KW-1185">Reference proteome</keyword>
<accession>A0ABW3UCF2</accession>
<dbReference type="Proteomes" id="UP001597180">
    <property type="component" value="Unassembled WGS sequence"/>
</dbReference>
<sequence length="83" mass="9792">MDYVQQMNTSMGMNGIINIFITLICIACSWWALQELNLDKMMKRPKSMQSKMLQIFLSVGLGYQLARFFIDYFNWSTWLSGMF</sequence>
<feature type="transmembrane region" description="Helical" evidence="1">
    <location>
        <begin position="53"/>
        <end position="70"/>
    </location>
</feature>
<reference evidence="3" key="1">
    <citation type="journal article" date="2019" name="Int. J. Syst. Evol. Microbiol.">
        <title>The Global Catalogue of Microorganisms (GCM) 10K type strain sequencing project: providing services to taxonomists for standard genome sequencing and annotation.</title>
        <authorList>
            <consortium name="The Broad Institute Genomics Platform"/>
            <consortium name="The Broad Institute Genome Sequencing Center for Infectious Disease"/>
            <person name="Wu L."/>
            <person name="Ma J."/>
        </authorList>
    </citation>
    <scope>NUCLEOTIDE SEQUENCE [LARGE SCALE GENOMIC DNA]</scope>
    <source>
        <strain evidence="3">CCUG 53270</strain>
    </source>
</reference>
<dbReference type="RefSeq" id="WP_079914228.1">
    <property type="nucleotide sequence ID" value="NZ_BAABJG010000047.1"/>
</dbReference>
<evidence type="ECO:0000313" key="2">
    <source>
        <dbReference type="EMBL" id="MFD1218562.1"/>
    </source>
</evidence>
<comment type="caution">
    <text evidence="2">The sequence shown here is derived from an EMBL/GenBank/DDBJ whole genome shotgun (WGS) entry which is preliminary data.</text>
</comment>
<dbReference type="NCBIfam" id="TIGR02327">
    <property type="entry name" value="int_mem_ywzB"/>
    <property type="match status" value="1"/>
</dbReference>